<keyword evidence="4" id="KW-0547">Nucleotide-binding</keyword>
<keyword evidence="2" id="KW-0812">Transmembrane</keyword>
<dbReference type="PANTHER" id="PTHR40448:SF1">
    <property type="entry name" value="TWO-COMPONENT SENSOR HISTIDINE KINASE"/>
    <property type="match status" value="1"/>
</dbReference>
<dbReference type="Proteomes" id="UP001614216">
    <property type="component" value="Unassembled WGS sequence"/>
</dbReference>
<dbReference type="PANTHER" id="PTHR40448">
    <property type="entry name" value="TWO-COMPONENT SENSOR HISTIDINE KINASE"/>
    <property type="match status" value="1"/>
</dbReference>
<feature type="transmembrane region" description="Helical" evidence="2">
    <location>
        <begin position="20"/>
        <end position="41"/>
    </location>
</feature>
<dbReference type="SUPFAM" id="SSF55874">
    <property type="entry name" value="ATPase domain of HSP90 chaperone/DNA topoisomerase II/histidine kinase"/>
    <property type="match status" value="1"/>
</dbReference>
<dbReference type="EMBL" id="JBITRD010000002">
    <property type="protein sequence ID" value="MFI7844310.1"/>
    <property type="molecule type" value="Genomic_DNA"/>
</dbReference>
<gene>
    <name evidence="4" type="ORF">ACIF0M_01925</name>
</gene>
<proteinExistence type="predicted"/>
<feature type="domain" description="Sensor histidine kinase NatK-like C-terminal" evidence="3">
    <location>
        <begin position="156"/>
        <end position="255"/>
    </location>
</feature>
<evidence type="ECO:0000256" key="1">
    <source>
        <dbReference type="SAM" id="Coils"/>
    </source>
</evidence>
<name>A0ABW8AVB8_9FIRM</name>
<feature type="coiled-coil region" evidence="1">
    <location>
        <begin position="46"/>
        <end position="76"/>
    </location>
</feature>
<organism evidence="4 5">
    <name type="scientific">Dorea amylophila</name>
    <dbReference type="NCBI Taxonomy" id="2981789"/>
    <lineage>
        <taxon>Bacteria</taxon>
        <taxon>Bacillati</taxon>
        <taxon>Bacillota</taxon>
        <taxon>Clostridia</taxon>
        <taxon>Lachnospirales</taxon>
        <taxon>Lachnospiraceae</taxon>
        <taxon>Dorea</taxon>
    </lineage>
</organism>
<dbReference type="RefSeq" id="WP_243863031.1">
    <property type="nucleotide sequence ID" value="NZ_JBITRD010000002.1"/>
</dbReference>
<sequence length="257" mass="29558">MIPKYRSTLYTGRVLQCYIVLSLVLLILLLLFYVMFLMMAVSLNRNARLQQENHFLSLQQERYENLCMAIEEARQARHDIRHHFVQLSSLAEQGDMEKIKKYLSATTEKISDYNLHFCENQAVDSVFGYYSTLAKRENIPFHALVSLPTDLSIDEINLCLVFSNLLENAIQASVKTDQARRKINVEVYPHHNHLLLIHVENTFDGKIQQENNVFQSSKRSGNGIGIESVRHITAKNGGACDFTYEDGIFSAKIMLRI</sequence>
<keyword evidence="4" id="KW-0067">ATP-binding</keyword>
<evidence type="ECO:0000313" key="5">
    <source>
        <dbReference type="Proteomes" id="UP001614216"/>
    </source>
</evidence>
<reference evidence="4 5" key="1">
    <citation type="submission" date="2024-08" db="EMBL/GenBank/DDBJ databases">
        <authorList>
            <person name="Vancuren S.J."/>
            <person name="Allen-Vercoe E."/>
        </authorList>
    </citation>
    <scope>NUCLEOTIDE SEQUENCE [LARGE SCALE GENOMIC DNA]</scope>
    <source>
        <strain evidence="4 5">16-6-I_42_FAA</strain>
    </source>
</reference>
<evidence type="ECO:0000256" key="2">
    <source>
        <dbReference type="SAM" id="Phobius"/>
    </source>
</evidence>
<keyword evidence="1" id="KW-0175">Coiled coil</keyword>
<dbReference type="InterPro" id="IPR032834">
    <property type="entry name" value="NatK-like_C"/>
</dbReference>
<protein>
    <submittedName>
        <fullName evidence="4">ATP-binding protein</fullName>
    </submittedName>
</protein>
<comment type="caution">
    <text evidence="4">The sequence shown here is derived from an EMBL/GenBank/DDBJ whole genome shotgun (WGS) entry which is preliminary data.</text>
</comment>
<dbReference type="Pfam" id="PF14501">
    <property type="entry name" value="HATPase_c_5"/>
    <property type="match status" value="1"/>
</dbReference>
<keyword evidence="2" id="KW-1133">Transmembrane helix</keyword>
<dbReference type="CDD" id="cd16935">
    <property type="entry name" value="HATPase_AgrC-ComD-like"/>
    <property type="match status" value="1"/>
</dbReference>
<evidence type="ECO:0000313" key="4">
    <source>
        <dbReference type="EMBL" id="MFI7844310.1"/>
    </source>
</evidence>
<accession>A0ABW8AVB8</accession>
<evidence type="ECO:0000259" key="3">
    <source>
        <dbReference type="Pfam" id="PF14501"/>
    </source>
</evidence>
<dbReference type="Gene3D" id="3.30.565.10">
    <property type="entry name" value="Histidine kinase-like ATPase, C-terminal domain"/>
    <property type="match status" value="1"/>
</dbReference>
<keyword evidence="2" id="KW-0472">Membrane</keyword>
<keyword evidence="5" id="KW-1185">Reference proteome</keyword>
<dbReference type="GO" id="GO:0005524">
    <property type="term" value="F:ATP binding"/>
    <property type="evidence" value="ECO:0007669"/>
    <property type="project" value="UniProtKB-KW"/>
</dbReference>
<dbReference type="InterPro" id="IPR036890">
    <property type="entry name" value="HATPase_C_sf"/>
</dbReference>